<dbReference type="VEuPathDB" id="TriTrypDB:LpyrH10_25_0400"/>
<feature type="region of interest" description="Disordered" evidence="1">
    <location>
        <begin position="839"/>
        <end position="860"/>
    </location>
</feature>
<feature type="region of interest" description="Disordered" evidence="1">
    <location>
        <begin position="403"/>
        <end position="439"/>
    </location>
</feature>
<dbReference type="OMA" id="CMQRAWS"/>
<sequence>MEQTGGRGRSSPSVSLGRPSAFLVHHPCHANGAGYGGRDPPLPRVLRPSVPHAQSWTASSAMAAAGPSPRLAEDVSRLPLDLLEPVAARWASTAGRGSRTAPRVRSTLGPQSDVVDTGVFVCPDTVVAALCPTTGCREGLVVTAECGGWLRVREQRTGVIRHQQQLRDGNETSCLTWASPFAAAAGALDGEDARALQTVVVVGQLSGLIGCYALVGESLVELTAATCVLHEAPIIACVPLRPSATAAASFHAVSAILGPDQNCLLSLDTDGVVALWSLDVGEAPGGSAVALAVQLLHCCDASSSTESWSRRMAKGGEVEAEAHAAAAAPPVVVSAASLGPASFGAVFTTHLFVEPSTALPEEDGIADDNDAAESEYDGVSDALVYLTDFVLCEEDDGRAARHDFDGTTLAMPPYHSDTTASASTDGAAASDSAAPQLPRPSSVLLPPRYRWEVLCAYRVPEGLRTRPEPSAPSIVSLCVVGGGGGGRGGSSDPAAQPDQLWAGTTDGRLLIWQIYTGQFVRCLRSRSISPIHSLTCVPASGFCGASTRSSGEPLIWASQADGSVVAWSAVTYAVVEVLPVSYPSPPPPSSSSVAESIEGVVSVRDAVDLLRATRHQLPMSSSPSLSGSSPWTQKGSGFTLFVQPMEVVCMQRAWSVATDGTVRTWLLPAGNAAPGGDGEGGNSGEAVLDAYTVQCFVQEKAEACLRERQAQHLERAAQEAQLSALRERNEVLAAALRQAIGRLERVGAEGLVRSASPPGTPPPPSRESRKGSDGRDTATEREGDGQMDKKSRQDPAKTGQPPRSSSQRSAASSRSTASSASQPCGRLVAAATEAAPLDALRSSTPIDNRNSSSGSGTDTQMRVQVLQQLLDELHSKLEESWSRNDALREELLVYQLRTLEREEDMARRVRETVRRESAVAAAEAEDGGGRERDDHSVTAAAAATASSSSSSSTADVSTVTASTAGRREIRHGTHSDPRRVPAGEPAAAVTATPTTPATADAAPRDAARRPVSPSHTVEAPIVDALVSPATLIAAGTARSVPGSNFPAAPGGSAEGYREREEEGEEGEGTPFHESFNPEPRTTSSAAANRFFTAASAALQRRGVPEPWEGRERDGAGGTPWVSNRQGEASPPPPLRHIQAPRPPTEDLESSVSDIDVDVYTDDDDEQPPALVAAWSTSEGTGLSPISTSPITAPTALLSDESEMEEAHGGPRRPTHASALFSYPYLPNTSSSAHSITHDRGTSGSRLAPSATHPVRVYGNARTPPAKATPRIAAAERGRPASSADPLPSTTLPSGTSSGLRPLPTARVIPVRHALQPAAPSSPRAFHSPIIYHY</sequence>
<dbReference type="InterPro" id="IPR036322">
    <property type="entry name" value="WD40_repeat_dom_sf"/>
</dbReference>
<proteinExistence type="predicted"/>
<feature type="compositionally biased region" description="Low complexity" evidence="1">
    <location>
        <begin position="1081"/>
        <end position="1097"/>
    </location>
</feature>
<dbReference type="RefSeq" id="XP_015653669.1">
    <property type="nucleotide sequence ID" value="XM_015807587.1"/>
</dbReference>
<feature type="compositionally biased region" description="Low complexity" evidence="1">
    <location>
        <begin position="985"/>
        <end position="1001"/>
    </location>
</feature>
<feature type="compositionally biased region" description="Polar residues" evidence="1">
    <location>
        <begin position="841"/>
        <end position="860"/>
    </location>
</feature>
<dbReference type="SUPFAM" id="SSF50978">
    <property type="entry name" value="WD40 repeat-like"/>
    <property type="match status" value="1"/>
</dbReference>
<feature type="compositionally biased region" description="Low complexity" evidence="1">
    <location>
        <begin position="800"/>
        <end position="824"/>
    </location>
</feature>
<feature type="region of interest" description="Disordered" evidence="1">
    <location>
        <begin position="750"/>
        <end position="824"/>
    </location>
</feature>
<evidence type="ECO:0000313" key="3">
    <source>
        <dbReference type="Proteomes" id="UP000037923"/>
    </source>
</evidence>
<reference evidence="2 3" key="1">
    <citation type="submission" date="2015-07" db="EMBL/GenBank/DDBJ databases">
        <title>High-quality genome of monoxenous trypanosomatid Leptomonas pyrrhocoris.</title>
        <authorList>
            <person name="Flegontov P."/>
            <person name="Butenko A."/>
            <person name="Firsov S."/>
            <person name="Vlcek C."/>
            <person name="Logacheva M.D."/>
            <person name="Field M."/>
            <person name="Filatov D."/>
            <person name="Flegontova O."/>
            <person name="Gerasimov E."/>
            <person name="Jackson A.P."/>
            <person name="Kelly S."/>
            <person name="Opperdoes F."/>
            <person name="O'Reilly A."/>
            <person name="Votypka J."/>
            <person name="Yurchenko V."/>
            <person name="Lukes J."/>
        </authorList>
    </citation>
    <scope>NUCLEOTIDE SEQUENCE [LARGE SCALE GENOMIC DNA]</scope>
    <source>
        <strain evidence="2">H10</strain>
    </source>
</reference>
<feature type="compositionally biased region" description="Low complexity" evidence="1">
    <location>
        <begin position="937"/>
        <end position="964"/>
    </location>
</feature>
<feature type="compositionally biased region" description="Low complexity" evidence="1">
    <location>
        <begin position="1285"/>
        <end position="1299"/>
    </location>
</feature>
<feature type="region of interest" description="Disordered" evidence="1">
    <location>
        <begin position="1036"/>
        <end position="1150"/>
    </location>
</feature>
<protein>
    <submittedName>
        <fullName evidence="2">Uncharacterized protein</fullName>
    </submittedName>
</protein>
<feature type="region of interest" description="Disordered" evidence="1">
    <location>
        <begin position="914"/>
        <end position="1018"/>
    </location>
</feature>
<dbReference type="GeneID" id="26908826"/>
<organism evidence="2 3">
    <name type="scientific">Leptomonas pyrrhocoris</name>
    <name type="common">Firebug parasite</name>
    <dbReference type="NCBI Taxonomy" id="157538"/>
    <lineage>
        <taxon>Eukaryota</taxon>
        <taxon>Discoba</taxon>
        <taxon>Euglenozoa</taxon>
        <taxon>Kinetoplastea</taxon>
        <taxon>Metakinetoplastina</taxon>
        <taxon>Trypanosomatida</taxon>
        <taxon>Trypanosomatidae</taxon>
        <taxon>Leishmaniinae</taxon>
        <taxon>Leptomonas</taxon>
    </lineage>
</organism>
<keyword evidence="3" id="KW-1185">Reference proteome</keyword>
<name>A0A0M9FSK6_LEPPY</name>
<feature type="compositionally biased region" description="Basic and acidic residues" evidence="1">
    <location>
        <begin position="927"/>
        <end position="936"/>
    </location>
</feature>
<dbReference type="OrthoDB" id="266533at2759"/>
<dbReference type="Proteomes" id="UP000037923">
    <property type="component" value="Unassembled WGS sequence"/>
</dbReference>
<feature type="compositionally biased region" description="Low complexity" evidence="1">
    <location>
        <begin position="416"/>
        <end position="439"/>
    </location>
</feature>
<gene>
    <name evidence="2" type="ORF">ABB37_08542</name>
</gene>
<feature type="compositionally biased region" description="Basic and acidic residues" evidence="1">
    <location>
        <begin position="766"/>
        <end position="795"/>
    </location>
</feature>
<feature type="region of interest" description="Disordered" evidence="1">
    <location>
        <begin position="1230"/>
        <end position="1302"/>
    </location>
</feature>
<dbReference type="EMBL" id="LGTL01000025">
    <property type="protein sequence ID" value="KPA75230.1"/>
    <property type="molecule type" value="Genomic_DNA"/>
</dbReference>
<evidence type="ECO:0000313" key="2">
    <source>
        <dbReference type="EMBL" id="KPA75230.1"/>
    </source>
</evidence>
<comment type="caution">
    <text evidence="2">The sequence shown here is derived from an EMBL/GenBank/DDBJ whole genome shotgun (WGS) entry which is preliminary data.</text>
</comment>
<feature type="compositionally biased region" description="Basic and acidic residues" evidence="1">
    <location>
        <begin position="965"/>
        <end position="981"/>
    </location>
</feature>
<evidence type="ECO:0000256" key="1">
    <source>
        <dbReference type="SAM" id="MobiDB-lite"/>
    </source>
</evidence>
<accession>A0A0M9FSK6</accession>